<dbReference type="RefSeq" id="WP_211467751.1">
    <property type="nucleotide sequence ID" value="NZ_JAGSXH010000034.1"/>
</dbReference>
<dbReference type="PANTHER" id="PTHR30618:SF0">
    <property type="entry name" value="PURINE-URACIL PERMEASE NCS1"/>
    <property type="match status" value="1"/>
</dbReference>
<feature type="transmembrane region" description="Helical" evidence="6">
    <location>
        <begin position="110"/>
        <end position="132"/>
    </location>
</feature>
<name>A0A8J7WN27_9ACTN</name>
<feature type="transmembrane region" description="Helical" evidence="6">
    <location>
        <begin position="232"/>
        <end position="253"/>
    </location>
</feature>
<reference evidence="7" key="1">
    <citation type="submission" date="2021-04" db="EMBL/GenBank/DDBJ databases">
        <title>Genome based classification of Actinospica acidithermotolerans sp. nov., an actinobacterium isolated from an Indonesian hot spring.</title>
        <authorList>
            <person name="Kusuma A.B."/>
            <person name="Putra K.E."/>
            <person name="Nafisah S."/>
            <person name="Loh J."/>
            <person name="Nouioui I."/>
            <person name="Goodfellow M."/>
        </authorList>
    </citation>
    <scope>NUCLEOTIDE SEQUENCE</scope>
    <source>
        <strain evidence="7">DSM 45618</strain>
    </source>
</reference>
<dbReference type="Gene3D" id="1.10.4160.10">
    <property type="entry name" value="Hydantoin permease"/>
    <property type="match status" value="1"/>
</dbReference>
<feature type="transmembrane region" description="Helical" evidence="6">
    <location>
        <begin position="274"/>
        <end position="296"/>
    </location>
</feature>
<evidence type="ECO:0000313" key="7">
    <source>
        <dbReference type="EMBL" id="MBS2963755.1"/>
    </source>
</evidence>
<proteinExistence type="inferred from homology"/>
<feature type="transmembrane region" description="Helical" evidence="6">
    <location>
        <begin position="44"/>
        <end position="65"/>
    </location>
</feature>
<sequence length="508" mass="54511">MAFLGTEGQVELADLGELADGPYANPELLPVPVAQRTWSLYNYAALWIGMSHNLVTYTLAASLIAAGMNPVQALLTIALGNLIVLVPMLLNSHAGTKYGIPFPVFARAFYGIRGANLAALLRALVACGWFGIQTWIGGEGISVVAGKLFGAWWTNASPLLGHPWTLWPAFALFWVIQMAIIWRGMDTLRRFENWAAPFVLVVFLAVLGWVIYRAHGVGDLLSQPAALGWGGRFWPVFWPSLMAMIAFWATLSLNMPDFTRFSRSQRGQAWGQVLGLPTTMTFFSLIAVMISSGTAIIYGKAIWDPTALAAKFSNPFVVTLGLVTLLVATVSVNVAANVVSPSYDFSNLAPRVISRRVGGLIAGVVGVALMPWKLVSDPHVYVFAWLDFYGGVLGAVAGVLVAGYWFVRRTRLDPADLYRRGGRYWFTAGWSLPAVAATLLGAVLAVGGANTAPGTAGPFPANGLIPLLKPLYSYSWAVGFGAGLVIYLLLAAPRRAGVAARPAVAPQQ</sequence>
<dbReference type="AlphaFoldDB" id="A0A8J7WN27"/>
<dbReference type="EMBL" id="JAGSXH010000034">
    <property type="protein sequence ID" value="MBS2963755.1"/>
    <property type="molecule type" value="Genomic_DNA"/>
</dbReference>
<keyword evidence="5 6" id="KW-0472">Membrane</keyword>
<comment type="similarity">
    <text evidence="2">Belongs to the purine-cytosine permease (2.A.39) family.</text>
</comment>
<feature type="transmembrane region" description="Helical" evidence="6">
    <location>
        <begin position="164"/>
        <end position="182"/>
    </location>
</feature>
<keyword evidence="3 6" id="KW-0812">Transmembrane</keyword>
<comment type="subcellular location">
    <subcellularLocation>
        <location evidence="1">Membrane</location>
        <topology evidence="1">Multi-pass membrane protein</topology>
    </subcellularLocation>
</comment>
<feature type="transmembrane region" description="Helical" evidence="6">
    <location>
        <begin position="357"/>
        <end position="375"/>
    </location>
</feature>
<evidence type="ECO:0000256" key="2">
    <source>
        <dbReference type="ARBA" id="ARBA00008974"/>
    </source>
</evidence>
<dbReference type="Pfam" id="PF02133">
    <property type="entry name" value="Transp_cyt_pur"/>
    <property type="match status" value="1"/>
</dbReference>
<feature type="transmembrane region" description="Helical" evidence="6">
    <location>
        <begin position="381"/>
        <end position="407"/>
    </location>
</feature>
<evidence type="ECO:0000256" key="4">
    <source>
        <dbReference type="ARBA" id="ARBA00022989"/>
    </source>
</evidence>
<protein>
    <submittedName>
        <fullName evidence="7">NCS1 family nucleobase:cation symporter-1</fullName>
    </submittedName>
</protein>
<feature type="transmembrane region" description="Helical" evidence="6">
    <location>
        <begin position="316"/>
        <end position="336"/>
    </location>
</feature>
<evidence type="ECO:0000256" key="5">
    <source>
        <dbReference type="ARBA" id="ARBA00023136"/>
    </source>
</evidence>
<dbReference type="NCBIfam" id="TIGR00800">
    <property type="entry name" value="ncs1"/>
    <property type="match status" value="1"/>
</dbReference>
<comment type="caution">
    <text evidence="7">The sequence shown here is derived from an EMBL/GenBank/DDBJ whole genome shotgun (WGS) entry which is preliminary data.</text>
</comment>
<dbReference type="InterPro" id="IPR045225">
    <property type="entry name" value="Uracil/uridine/allantoin_perm"/>
</dbReference>
<evidence type="ECO:0000256" key="6">
    <source>
        <dbReference type="SAM" id="Phobius"/>
    </source>
</evidence>
<dbReference type="PANTHER" id="PTHR30618">
    <property type="entry name" value="NCS1 FAMILY PURINE/PYRIMIDINE TRANSPORTER"/>
    <property type="match status" value="1"/>
</dbReference>
<feature type="transmembrane region" description="Helical" evidence="6">
    <location>
        <begin position="71"/>
        <end position="90"/>
    </location>
</feature>
<evidence type="ECO:0000313" key="8">
    <source>
        <dbReference type="Proteomes" id="UP000677913"/>
    </source>
</evidence>
<dbReference type="InterPro" id="IPR012681">
    <property type="entry name" value="NCS1"/>
</dbReference>
<dbReference type="GO" id="GO:0015205">
    <property type="term" value="F:nucleobase transmembrane transporter activity"/>
    <property type="evidence" value="ECO:0007669"/>
    <property type="project" value="TreeGrafter"/>
</dbReference>
<evidence type="ECO:0000256" key="1">
    <source>
        <dbReference type="ARBA" id="ARBA00004141"/>
    </source>
</evidence>
<organism evidence="7 8">
    <name type="scientific">Actinocrinis puniceicyclus</name>
    <dbReference type="NCBI Taxonomy" id="977794"/>
    <lineage>
        <taxon>Bacteria</taxon>
        <taxon>Bacillati</taxon>
        <taxon>Actinomycetota</taxon>
        <taxon>Actinomycetes</taxon>
        <taxon>Catenulisporales</taxon>
        <taxon>Actinospicaceae</taxon>
        <taxon>Actinocrinis</taxon>
    </lineage>
</organism>
<dbReference type="CDD" id="cd11485">
    <property type="entry name" value="SLC-NCS1sbd_YbbW-like"/>
    <property type="match status" value="1"/>
</dbReference>
<dbReference type="InterPro" id="IPR001248">
    <property type="entry name" value="Pur-cyt_permease"/>
</dbReference>
<dbReference type="GO" id="GO:0005886">
    <property type="term" value="C:plasma membrane"/>
    <property type="evidence" value="ECO:0007669"/>
    <property type="project" value="TreeGrafter"/>
</dbReference>
<keyword evidence="8" id="KW-1185">Reference proteome</keyword>
<evidence type="ECO:0000256" key="3">
    <source>
        <dbReference type="ARBA" id="ARBA00022692"/>
    </source>
</evidence>
<dbReference type="Proteomes" id="UP000677913">
    <property type="component" value="Unassembled WGS sequence"/>
</dbReference>
<feature type="transmembrane region" description="Helical" evidence="6">
    <location>
        <begin position="194"/>
        <end position="212"/>
    </location>
</feature>
<gene>
    <name evidence="7" type="ORF">KGA66_11895</name>
</gene>
<feature type="transmembrane region" description="Helical" evidence="6">
    <location>
        <begin position="471"/>
        <end position="492"/>
    </location>
</feature>
<keyword evidence="4 6" id="KW-1133">Transmembrane helix</keyword>
<accession>A0A8J7WN27</accession>
<feature type="transmembrane region" description="Helical" evidence="6">
    <location>
        <begin position="428"/>
        <end position="451"/>
    </location>
</feature>